<dbReference type="AlphaFoldDB" id="A0A1G7BU80"/>
<dbReference type="InterPro" id="IPR001466">
    <property type="entry name" value="Beta-lactam-related"/>
</dbReference>
<name>A0A1G7BU80_9RHOB</name>
<proteinExistence type="predicted"/>
<keyword evidence="3" id="KW-1185">Reference proteome</keyword>
<evidence type="ECO:0000313" key="2">
    <source>
        <dbReference type="EMBL" id="SDE29745.1"/>
    </source>
</evidence>
<dbReference type="Proteomes" id="UP000198994">
    <property type="component" value="Unassembled WGS sequence"/>
</dbReference>
<evidence type="ECO:0000313" key="3">
    <source>
        <dbReference type="Proteomes" id="UP000198994"/>
    </source>
</evidence>
<accession>A0A1G7BU80</accession>
<feature type="domain" description="Beta-lactamase-related" evidence="1">
    <location>
        <begin position="22"/>
        <end position="282"/>
    </location>
</feature>
<organism evidence="2 3">
    <name type="scientific">Salipiger thiooxidans</name>
    <dbReference type="NCBI Taxonomy" id="282683"/>
    <lineage>
        <taxon>Bacteria</taxon>
        <taxon>Pseudomonadati</taxon>
        <taxon>Pseudomonadota</taxon>
        <taxon>Alphaproteobacteria</taxon>
        <taxon>Rhodobacterales</taxon>
        <taxon>Roseobacteraceae</taxon>
        <taxon>Salipiger</taxon>
    </lineage>
</organism>
<dbReference type="EMBL" id="FNAV01000002">
    <property type="protein sequence ID" value="SDE29745.1"/>
    <property type="molecule type" value="Genomic_DNA"/>
</dbReference>
<dbReference type="OrthoDB" id="5377981at2"/>
<dbReference type="RefSeq" id="WP_089955638.1">
    <property type="nucleotide sequence ID" value="NZ_FNAV01000002.1"/>
</dbReference>
<dbReference type="SUPFAM" id="SSF56601">
    <property type="entry name" value="beta-lactamase/transpeptidase-like"/>
    <property type="match status" value="1"/>
</dbReference>
<dbReference type="InterPro" id="IPR012338">
    <property type="entry name" value="Beta-lactam/transpept-like"/>
</dbReference>
<gene>
    <name evidence="2" type="ORF">SAMN04488105_102346</name>
</gene>
<reference evidence="3" key="1">
    <citation type="submission" date="2016-10" db="EMBL/GenBank/DDBJ databases">
        <authorList>
            <person name="Varghese N."/>
            <person name="Submissions S."/>
        </authorList>
    </citation>
    <scope>NUCLEOTIDE SEQUENCE [LARGE SCALE GENOMIC DNA]</scope>
    <source>
        <strain evidence="3">DSM 10146</strain>
    </source>
</reference>
<dbReference type="PANTHER" id="PTHR43283">
    <property type="entry name" value="BETA-LACTAMASE-RELATED"/>
    <property type="match status" value="1"/>
</dbReference>
<dbReference type="STRING" id="282683.SAMN04488105_102346"/>
<dbReference type="Gene3D" id="3.40.710.10">
    <property type="entry name" value="DD-peptidase/beta-lactamase superfamily"/>
    <property type="match status" value="1"/>
</dbReference>
<dbReference type="InterPro" id="IPR050789">
    <property type="entry name" value="Diverse_Enzym_Activities"/>
</dbReference>
<sequence>MSPTPLPAHRISASGETAFGDPSLVFPYWSFTKTVIAALALQLAAEGKVTLDGRLGDAPHSLRQLLDHTAGLPDYGTLPSYHAAVAADEDPWPRDLLAGRTMAQGRLFAPGDGWSYSNLGYMLAREALETATGTDLATLVRERIAGPLGLGSVILATTREEFATICWPGARRYHPGWVYHGCLVGTARDAARLLHGLMTGPLLSAAQQREMQREHRLGGALPGRPWTTHGYGLGLMIGRAGPAGRVVGHAGGGPFCVNSVSHFPDAPEPVTVACFAEGQGEGRTEFEAVRLAVLR</sequence>
<evidence type="ECO:0000259" key="1">
    <source>
        <dbReference type="Pfam" id="PF00144"/>
    </source>
</evidence>
<protein>
    <submittedName>
        <fullName evidence="2">Beta-lactamase</fullName>
    </submittedName>
</protein>
<dbReference type="Pfam" id="PF00144">
    <property type="entry name" value="Beta-lactamase"/>
    <property type="match status" value="1"/>
</dbReference>